<protein>
    <submittedName>
        <fullName evidence="2">Uncharacterized protein</fullName>
    </submittedName>
</protein>
<accession>A0ABR2MW16</accession>
<proteinExistence type="predicted"/>
<gene>
    <name evidence="2" type="ORF">KSP40_PGU018066</name>
</gene>
<sequence>MVGGSAEAVGRSDYDALQRRRGPWPGLRGHDRLPPPLMHGLYLGISKGHLQSPGLTSLGLNWKRRVLLSEGFASYNLFGSEYGITLHVDVTPLNALLHLSLEATILTPNSRTP</sequence>
<evidence type="ECO:0000313" key="2">
    <source>
        <dbReference type="EMBL" id="KAK8967884.1"/>
    </source>
</evidence>
<evidence type="ECO:0000313" key="3">
    <source>
        <dbReference type="Proteomes" id="UP001412067"/>
    </source>
</evidence>
<keyword evidence="3" id="KW-1185">Reference proteome</keyword>
<dbReference type="Proteomes" id="UP001412067">
    <property type="component" value="Unassembled WGS sequence"/>
</dbReference>
<feature type="region of interest" description="Disordered" evidence="1">
    <location>
        <begin position="1"/>
        <end position="31"/>
    </location>
</feature>
<reference evidence="2 3" key="1">
    <citation type="journal article" date="2022" name="Nat. Plants">
        <title>Genomes of leafy and leafless Platanthera orchids illuminate the evolution of mycoheterotrophy.</title>
        <authorList>
            <person name="Li M.H."/>
            <person name="Liu K.W."/>
            <person name="Li Z."/>
            <person name="Lu H.C."/>
            <person name="Ye Q.L."/>
            <person name="Zhang D."/>
            <person name="Wang J.Y."/>
            <person name="Li Y.F."/>
            <person name="Zhong Z.M."/>
            <person name="Liu X."/>
            <person name="Yu X."/>
            <person name="Liu D.K."/>
            <person name="Tu X.D."/>
            <person name="Liu B."/>
            <person name="Hao Y."/>
            <person name="Liao X.Y."/>
            <person name="Jiang Y.T."/>
            <person name="Sun W.H."/>
            <person name="Chen J."/>
            <person name="Chen Y.Q."/>
            <person name="Ai Y."/>
            <person name="Zhai J.W."/>
            <person name="Wu S.S."/>
            <person name="Zhou Z."/>
            <person name="Hsiao Y.Y."/>
            <person name="Wu W.L."/>
            <person name="Chen Y.Y."/>
            <person name="Lin Y.F."/>
            <person name="Hsu J.L."/>
            <person name="Li C.Y."/>
            <person name="Wang Z.W."/>
            <person name="Zhao X."/>
            <person name="Zhong W.Y."/>
            <person name="Ma X.K."/>
            <person name="Ma L."/>
            <person name="Huang J."/>
            <person name="Chen G.Z."/>
            <person name="Huang M.Z."/>
            <person name="Huang L."/>
            <person name="Peng D.H."/>
            <person name="Luo Y.B."/>
            <person name="Zou S.Q."/>
            <person name="Chen S.P."/>
            <person name="Lan S."/>
            <person name="Tsai W.C."/>
            <person name="Van de Peer Y."/>
            <person name="Liu Z.J."/>
        </authorList>
    </citation>
    <scope>NUCLEOTIDE SEQUENCE [LARGE SCALE GENOMIC DNA]</scope>
    <source>
        <strain evidence="2">Lor288</strain>
    </source>
</reference>
<comment type="caution">
    <text evidence="2">The sequence shown here is derived from an EMBL/GenBank/DDBJ whole genome shotgun (WGS) entry which is preliminary data.</text>
</comment>
<evidence type="ECO:0000256" key="1">
    <source>
        <dbReference type="SAM" id="MobiDB-lite"/>
    </source>
</evidence>
<organism evidence="2 3">
    <name type="scientific">Platanthera guangdongensis</name>
    <dbReference type="NCBI Taxonomy" id="2320717"/>
    <lineage>
        <taxon>Eukaryota</taxon>
        <taxon>Viridiplantae</taxon>
        <taxon>Streptophyta</taxon>
        <taxon>Embryophyta</taxon>
        <taxon>Tracheophyta</taxon>
        <taxon>Spermatophyta</taxon>
        <taxon>Magnoliopsida</taxon>
        <taxon>Liliopsida</taxon>
        <taxon>Asparagales</taxon>
        <taxon>Orchidaceae</taxon>
        <taxon>Orchidoideae</taxon>
        <taxon>Orchideae</taxon>
        <taxon>Orchidinae</taxon>
        <taxon>Platanthera</taxon>
    </lineage>
</organism>
<name>A0ABR2MW16_9ASPA</name>
<dbReference type="EMBL" id="JBBWWR010000004">
    <property type="protein sequence ID" value="KAK8967884.1"/>
    <property type="molecule type" value="Genomic_DNA"/>
</dbReference>